<dbReference type="InterPro" id="IPR003582">
    <property type="entry name" value="ShKT_dom"/>
</dbReference>
<feature type="disulfide bond" evidence="1">
    <location>
        <begin position="100"/>
        <end position="113"/>
    </location>
</feature>
<evidence type="ECO:0000313" key="4">
    <source>
        <dbReference type="EMBL" id="CAG2237029.1"/>
    </source>
</evidence>
<feature type="domain" description="ShKT" evidence="3">
    <location>
        <begin position="87"/>
        <end position="116"/>
    </location>
</feature>
<organism evidence="4 5">
    <name type="scientific">Mytilus edulis</name>
    <name type="common">Blue mussel</name>
    <dbReference type="NCBI Taxonomy" id="6550"/>
    <lineage>
        <taxon>Eukaryota</taxon>
        <taxon>Metazoa</taxon>
        <taxon>Spiralia</taxon>
        <taxon>Lophotrochozoa</taxon>
        <taxon>Mollusca</taxon>
        <taxon>Bivalvia</taxon>
        <taxon>Autobranchia</taxon>
        <taxon>Pteriomorphia</taxon>
        <taxon>Mytilida</taxon>
        <taxon>Mytiloidea</taxon>
        <taxon>Mytilidae</taxon>
        <taxon>Mytilinae</taxon>
        <taxon>Mytilus</taxon>
    </lineage>
</organism>
<proteinExistence type="predicted"/>
<evidence type="ECO:0008006" key="6">
    <source>
        <dbReference type="Google" id="ProtNLM"/>
    </source>
</evidence>
<dbReference type="EMBL" id="CAJPWZ010002372">
    <property type="protein sequence ID" value="CAG2237029.1"/>
    <property type="molecule type" value="Genomic_DNA"/>
</dbReference>
<dbReference type="InterPro" id="IPR001007">
    <property type="entry name" value="VWF_dom"/>
</dbReference>
<evidence type="ECO:0000259" key="2">
    <source>
        <dbReference type="PROSITE" id="PS50184"/>
    </source>
</evidence>
<dbReference type="OrthoDB" id="6101366at2759"/>
<sequence>MATKTAVVPAAEQQQTTSVDHNIQSVARDTIVGHVLTPTKYKGKPVSAGSSSNCTDATFIDCNDTHVCSNSDLKKYCPLTCGICKPCQDKSVFNCNKNVCSFPTLKKFCPVTCNSCSEATHITSQLNSCYYKGNSYQQGEHFTDGCDYKCVCEDASTGRYICHSMCYQWSLPDVCKLNPAAPGKCFSAGSSSNCTDATFIDCQDTHVCGNTDLNKYCPLTCGICTQVNGCIYKGKTYQQDEHFDDGCRYKCVCEDASTGQYVCREKCYTWNLPSVCSLDPPAPGKCCHEPNCPSYVQITYPQGYSKE</sequence>
<comment type="caution">
    <text evidence="1">Lacks conserved residue(s) required for the propagation of feature annotation.</text>
</comment>
<feature type="domain" description="VWFC" evidence="2">
    <location>
        <begin position="228"/>
        <end position="293"/>
    </location>
</feature>
<evidence type="ECO:0000259" key="3">
    <source>
        <dbReference type="PROSITE" id="PS51670"/>
    </source>
</evidence>
<comment type="caution">
    <text evidence="4">The sequence shown here is derived from an EMBL/GenBank/DDBJ whole genome shotgun (WGS) entry which is preliminary data.</text>
</comment>
<keyword evidence="1" id="KW-1015">Disulfide bond</keyword>
<dbReference type="PROSITE" id="PS51670">
    <property type="entry name" value="SHKT"/>
    <property type="match status" value="1"/>
</dbReference>
<reference evidence="4" key="1">
    <citation type="submission" date="2021-03" db="EMBL/GenBank/DDBJ databases">
        <authorList>
            <person name="Bekaert M."/>
        </authorList>
    </citation>
    <scope>NUCLEOTIDE SEQUENCE</scope>
</reference>
<accession>A0A8S3U394</accession>
<dbReference type="AlphaFoldDB" id="A0A8S3U394"/>
<gene>
    <name evidence="4" type="ORF">MEDL_49514</name>
</gene>
<dbReference type="PROSITE" id="PS50184">
    <property type="entry name" value="VWFC_2"/>
    <property type="match status" value="1"/>
</dbReference>
<dbReference type="Proteomes" id="UP000683360">
    <property type="component" value="Unassembled WGS sequence"/>
</dbReference>
<dbReference type="SMART" id="SM00254">
    <property type="entry name" value="ShKT"/>
    <property type="match status" value="3"/>
</dbReference>
<evidence type="ECO:0000256" key="1">
    <source>
        <dbReference type="PROSITE-ProRule" id="PRU01005"/>
    </source>
</evidence>
<dbReference type="SMART" id="SM00214">
    <property type="entry name" value="VWC"/>
    <property type="match status" value="2"/>
</dbReference>
<protein>
    <recommendedName>
        <fullName evidence="6">VWFC domain-containing protein</fullName>
    </recommendedName>
</protein>
<name>A0A8S3U394_MYTED</name>
<evidence type="ECO:0000313" key="5">
    <source>
        <dbReference type="Proteomes" id="UP000683360"/>
    </source>
</evidence>
<keyword evidence="5" id="KW-1185">Reference proteome</keyword>